<protein>
    <submittedName>
        <fullName evidence="2">Uncharacterized protein</fullName>
    </submittedName>
</protein>
<organism evidence="2 3">
    <name type="scientific">Corchorus capsularis</name>
    <name type="common">Jute</name>
    <dbReference type="NCBI Taxonomy" id="210143"/>
    <lineage>
        <taxon>Eukaryota</taxon>
        <taxon>Viridiplantae</taxon>
        <taxon>Streptophyta</taxon>
        <taxon>Embryophyta</taxon>
        <taxon>Tracheophyta</taxon>
        <taxon>Spermatophyta</taxon>
        <taxon>Magnoliopsida</taxon>
        <taxon>eudicotyledons</taxon>
        <taxon>Gunneridae</taxon>
        <taxon>Pentapetalae</taxon>
        <taxon>rosids</taxon>
        <taxon>malvids</taxon>
        <taxon>Malvales</taxon>
        <taxon>Malvaceae</taxon>
        <taxon>Grewioideae</taxon>
        <taxon>Apeibeae</taxon>
        <taxon>Corchorus</taxon>
    </lineage>
</organism>
<accession>A0A1R3GCI0</accession>
<name>A0A1R3GCI0_COCAP</name>
<keyword evidence="3" id="KW-1185">Reference proteome</keyword>
<proteinExistence type="predicted"/>
<evidence type="ECO:0000313" key="2">
    <source>
        <dbReference type="EMBL" id="OMO55808.1"/>
    </source>
</evidence>
<dbReference type="Proteomes" id="UP000188268">
    <property type="component" value="Unassembled WGS sequence"/>
</dbReference>
<dbReference type="Gramene" id="OMO55808">
    <property type="protein sequence ID" value="OMO55808"/>
    <property type="gene ID" value="CCACVL1_26988"/>
</dbReference>
<dbReference type="EMBL" id="AWWV01014565">
    <property type="protein sequence ID" value="OMO55808.1"/>
    <property type="molecule type" value="Genomic_DNA"/>
</dbReference>
<keyword evidence="1" id="KW-1133">Transmembrane helix</keyword>
<evidence type="ECO:0000313" key="3">
    <source>
        <dbReference type="Proteomes" id="UP000188268"/>
    </source>
</evidence>
<keyword evidence="1" id="KW-0472">Membrane</keyword>
<feature type="transmembrane region" description="Helical" evidence="1">
    <location>
        <begin position="30"/>
        <end position="48"/>
    </location>
</feature>
<evidence type="ECO:0000256" key="1">
    <source>
        <dbReference type="SAM" id="Phobius"/>
    </source>
</evidence>
<dbReference type="OrthoDB" id="10575248at2759"/>
<reference evidence="2 3" key="1">
    <citation type="submission" date="2013-09" db="EMBL/GenBank/DDBJ databases">
        <title>Corchorus capsularis genome sequencing.</title>
        <authorList>
            <person name="Alam M."/>
            <person name="Haque M.S."/>
            <person name="Islam M.S."/>
            <person name="Emdad E.M."/>
            <person name="Islam M.M."/>
            <person name="Ahmed B."/>
            <person name="Halim A."/>
            <person name="Hossen Q.M.M."/>
            <person name="Hossain M.Z."/>
            <person name="Ahmed R."/>
            <person name="Khan M.M."/>
            <person name="Islam R."/>
            <person name="Rashid M.M."/>
            <person name="Khan S.A."/>
            <person name="Rahman M.S."/>
            <person name="Alam M."/>
        </authorList>
    </citation>
    <scope>NUCLEOTIDE SEQUENCE [LARGE SCALE GENOMIC DNA]</scope>
    <source>
        <strain evidence="3">cv. CVL-1</strain>
        <tissue evidence="2">Whole seedling</tissue>
    </source>
</reference>
<gene>
    <name evidence="2" type="ORF">CCACVL1_26988</name>
</gene>
<sequence length="61" mass="6763">MAMITSSSISDQALRNDACVSVFAMSIDPWPYVFVIIALLSVAVVYGFRTYNLITKMLVKT</sequence>
<dbReference type="AlphaFoldDB" id="A0A1R3GCI0"/>
<comment type="caution">
    <text evidence="2">The sequence shown here is derived from an EMBL/GenBank/DDBJ whole genome shotgun (WGS) entry which is preliminary data.</text>
</comment>
<keyword evidence="1" id="KW-0812">Transmembrane</keyword>